<dbReference type="Gene3D" id="3.90.1200.10">
    <property type="match status" value="1"/>
</dbReference>
<keyword evidence="1" id="KW-0808">Transferase</keyword>
<accession>E7QQY3</accession>
<dbReference type="PIRSF" id="PIRSF006221">
    <property type="entry name" value="Ketosamine-3-kinase"/>
    <property type="match status" value="1"/>
</dbReference>
<dbReference type="RefSeq" id="WP_007977956.1">
    <property type="nucleotide sequence ID" value="NZ_AEMG01000004.1"/>
</dbReference>
<protein>
    <submittedName>
        <fullName evidence="1">Fructosamine kinase</fullName>
    </submittedName>
    <submittedName>
        <fullName evidence="2">Fructosamine-3-kinase</fullName>
    </submittedName>
</protein>
<dbReference type="STRING" id="797209.GCA_000376445_01317"/>
<dbReference type="InterPro" id="IPR011009">
    <property type="entry name" value="Kinase-like_dom_sf"/>
</dbReference>
<gene>
    <name evidence="2" type="ORF">SAMN05444342_1588</name>
    <name evidence="1" type="ORF">ZOD2009_06017</name>
</gene>
<dbReference type="GO" id="GO:0016301">
    <property type="term" value="F:kinase activity"/>
    <property type="evidence" value="ECO:0007669"/>
    <property type="project" value="UniProtKB-KW"/>
</dbReference>
<reference evidence="1 3" key="1">
    <citation type="journal article" date="2014" name="ISME J.">
        <title>Trehalose/2-sulfotrehalose biosynthesis and glycine-betaine uptake are widely spread mechanisms for osmoadaptation in the Halobacteriales.</title>
        <authorList>
            <person name="Youssef N.H."/>
            <person name="Savage-Ashlock K.N."/>
            <person name="McCully A.L."/>
            <person name="Luedtke B."/>
            <person name="Shaw E.I."/>
            <person name="Hoff W.D."/>
            <person name="Elshahed M.S."/>
        </authorList>
    </citation>
    <scope>NUCLEOTIDE SEQUENCE [LARGE SCALE GENOMIC DNA]</scope>
    <source>
        <strain evidence="1 3">DX253</strain>
    </source>
</reference>
<dbReference type="Proteomes" id="UP000003751">
    <property type="component" value="Unassembled WGS sequence"/>
</dbReference>
<keyword evidence="4" id="KW-1185">Reference proteome</keyword>
<dbReference type="Pfam" id="PF03881">
    <property type="entry name" value="Fructosamin_kin"/>
    <property type="match status" value="1"/>
</dbReference>
<dbReference type="OrthoDB" id="281727at2157"/>
<reference evidence="4" key="3">
    <citation type="submission" date="2016-11" db="EMBL/GenBank/DDBJ databases">
        <authorList>
            <person name="Varghese N."/>
            <person name="Submissions S."/>
        </authorList>
    </citation>
    <scope>NUCLEOTIDE SEQUENCE [LARGE SCALE GENOMIC DNA]</scope>
    <source>
        <strain evidence="4">DX253</strain>
    </source>
</reference>
<dbReference type="EMBL" id="AEMG01000004">
    <property type="protein sequence ID" value="EFW93397.1"/>
    <property type="molecule type" value="Genomic_DNA"/>
</dbReference>
<dbReference type="PANTHER" id="PTHR12149">
    <property type="entry name" value="FRUCTOSAMINE 3 KINASE-RELATED PROTEIN"/>
    <property type="match status" value="1"/>
</dbReference>
<dbReference type="PANTHER" id="PTHR12149:SF8">
    <property type="entry name" value="PROTEIN-RIBULOSAMINE 3-KINASE"/>
    <property type="match status" value="1"/>
</dbReference>
<evidence type="ECO:0000313" key="2">
    <source>
        <dbReference type="EMBL" id="SHK53581.1"/>
    </source>
</evidence>
<dbReference type="Proteomes" id="UP000184203">
    <property type="component" value="Unassembled WGS sequence"/>
</dbReference>
<dbReference type="InterPro" id="IPR016477">
    <property type="entry name" value="Fructo-/Ketosamine-3-kinase"/>
</dbReference>
<reference evidence="2" key="2">
    <citation type="submission" date="2016-11" db="EMBL/GenBank/DDBJ databases">
        <authorList>
            <person name="Jaros S."/>
            <person name="Januszkiewicz K."/>
            <person name="Wedrychowicz H."/>
        </authorList>
    </citation>
    <scope>NUCLEOTIDE SEQUENCE [LARGE SCALE GENOMIC DNA]</scope>
    <source>
        <strain evidence="2">DX253</strain>
    </source>
</reference>
<organism evidence="1 3">
    <name type="scientific">Haladaptatus paucihalophilus DX253</name>
    <dbReference type="NCBI Taxonomy" id="797209"/>
    <lineage>
        <taxon>Archaea</taxon>
        <taxon>Methanobacteriati</taxon>
        <taxon>Methanobacteriota</taxon>
        <taxon>Stenosarchaea group</taxon>
        <taxon>Halobacteria</taxon>
        <taxon>Halobacteriales</taxon>
        <taxon>Haladaptataceae</taxon>
        <taxon>Haladaptatus</taxon>
    </lineage>
</organism>
<evidence type="ECO:0000313" key="3">
    <source>
        <dbReference type="Proteomes" id="UP000003751"/>
    </source>
</evidence>
<dbReference type="EMBL" id="FRAN01000002">
    <property type="protein sequence ID" value="SHK53581.1"/>
    <property type="molecule type" value="Genomic_DNA"/>
</dbReference>
<dbReference type="Gene3D" id="3.30.200.20">
    <property type="entry name" value="Phosphorylase Kinase, domain 1"/>
    <property type="match status" value="1"/>
</dbReference>
<proteinExistence type="predicted"/>
<sequence>MDELVSRLSTVIDERPTDIRELDGGEIGTVHRVEFDSRAPLVVKTSETSLAVEATMLSHLADHGLPVPDVLYGADDLLVLEYVEGDSTITREIERDVAAHLAALHEKTAPAYGFECDTLTGSLRQPNPWTDSWVDFYRDRRLVHAASVARETGELPESAFERVEALAADLESLLVEPEAPSLIHGDVWTTNLLAADGELRAFLDPATYYAHAEIELAYVDWTGTVGDAFFERYDDIRGIDSGFDSRRDVYVVYPLLSHVYHFGDEYLPELDRTLSRVGY</sequence>
<dbReference type="AlphaFoldDB" id="E7QQY3"/>
<dbReference type="PATRIC" id="fig|797209.4.peg.1199"/>
<keyword evidence="1" id="KW-0418">Kinase</keyword>
<name>E7QQY3_HALPU</name>
<dbReference type="SUPFAM" id="SSF56112">
    <property type="entry name" value="Protein kinase-like (PK-like)"/>
    <property type="match status" value="1"/>
</dbReference>
<evidence type="ECO:0000313" key="4">
    <source>
        <dbReference type="Proteomes" id="UP000184203"/>
    </source>
</evidence>
<evidence type="ECO:0000313" key="1">
    <source>
        <dbReference type="EMBL" id="EFW93397.1"/>
    </source>
</evidence>
<dbReference type="eggNOG" id="arCOG04682">
    <property type="taxonomic scope" value="Archaea"/>
</dbReference>